<dbReference type="GO" id="GO:0006952">
    <property type="term" value="P:defense response"/>
    <property type="evidence" value="ECO:0007669"/>
    <property type="project" value="UniProtKB-KW"/>
</dbReference>
<dbReference type="AlphaFoldDB" id="A0AA89BBC9"/>
<name>A0AA89BBC9_9ASTE</name>
<sequence>MIHADLQTEPGVTYLGEHAFVRSRFWGIGKTSHLLGWLHSFFKQFYASLTRSDYIALRHGFIMERHLIRKSLSAHCKGNQKFNFHNYMMRALEADSKRIVGIRLACIFLPSICSALTLRHAPHASS</sequence>
<organism evidence="8 9">
    <name type="scientific">Escallonia herrerae</name>
    <dbReference type="NCBI Taxonomy" id="1293975"/>
    <lineage>
        <taxon>Eukaryota</taxon>
        <taxon>Viridiplantae</taxon>
        <taxon>Streptophyta</taxon>
        <taxon>Embryophyta</taxon>
        <taxon>Tracheophyta</taxon>
        <taxon>Spermatophyta</taxon>
        <taxon>Magnoliopsida</taxon>
        <taxon>eudicotyledons</taxon>
        <taxon>Gunneridae</taxon>
        <taxon>Pentapetalae</taxon>
        <taxon>asterids</taxon>
        <taxon>campanulids</taxon>
        <taxon>Escalloniales</taxon>
        <taxon>Escalloniaceae</taxon>
        <taxon>Escallonia</taxon>
    </lineage>
</organism>
<evidence type="ECO:0000256" key="7">
    <source>
        <dbReference type="ARBA" id="ARBA00023265"/>
    </source>
</evidence>
<proteinExistence type="inferred from homology"/>
<dbReference type="EMBL" id="JAVXUP010000324">
    <property type="protein sequence ID" value="KAK3030887.1"/>
    <property type="molecule type" value="Genomic_DNA"/>
</dbReference>
<evidence type="ECO:0000256" key="1">
    <source>
        <dbReference type="ARBA" id="ARBA00004141"/>
    </source>
</evidence>
<evidence type="ECO:0000256" key="4">
    <source>
        <dbReference type="ARBA" id="ARBA00022821"/>
    </source>
</evidence>
<protein>
    <submittedName>
        <fullName evidence="8">Uncharacterized protein</fullName>
    </submittedName>
</protein>
<evidence type="ECO:0000256" key="5">
    <source>
        <dbReference type="ARBA" id="ARBA00022989"/>
    </source>
</evidence>
<evidence type="ECO:0000313" key="8">
    <source>
        <dbReference type="EMBL" id="KAK3030887.1"/>
    </source>
</evidence>
<dbReference type="InterPro" id="IPR004326">
    <property type="entry name" value="Mlo"/>
</dbReference>
<dbReference type="PANTHER" id="PTHR31942">
    <property type="entry name" value="MLO-LIKE PROTEIN 1"/>
    <property type="match status" value="1"/>
</dbReference>
<comment type="caution">
    <text evidence="8">The sequence shown here is derived from an EMBL/GenBank/DDBJ whole genome shotgun (WGS) entry which is preliminary data.</text>
</comment>
<reference evidence="8" key="1">
    <citation type="submission" date="2022-12" db="EMBL/GenBank/DDBJ databases">
        <title>Draft genome assemblies for two species of Escallonia (Escalloniales).</title>
        <authorList>
            <person name="Chanderbali A."/>
            <person name="Dervinis C."/>
            <person name="Anghel I."/>
            <person name="Soltis D."/>
            <person name="Soltis P."/>
            <person name="Zapata F."/>
        </authorList>
    </citation>
    <scope>NUCLEOTIDE SEQUENCE</scope>
    <source>
        <strain evidence="8">UCBG64.0493</strain>
        <tissue evidence="8">Leaf</tissue>
    </source>
</reference>
<evidence type="ECO:0000256" key="3">
    <source>
        <dbReference type="ARBA" id="ARBA00022692"/>
    </source>
</evidence>
<dbReference type="PANTHER" id="PTHR31942:SF74">
    <property type="entry name" value="MLO-LIKE PROTEIN 15"/>
    <property type="match status" value="1"/>
</dbReference>
<dbReference type="Pfam" id="PF03094">
    <property type="entry name" value="Mlo"/>
    <property type="match status" value="1"/>
</dbReference>
<keyword evidence="7" id="KW-0568">Pathogenesis-related protein</keyword>
<keyword evidence="3" id="KW-0812">Transmembrane</keyword>
<keyword evidence="5" id="KW-1133">Transmembrane helix</keyword>
<comment type="similarity">
    <text evidence="2">Belongs to the MLO family.</text>
</comment>
<dbReference type="GO" id="GO:0016020">
    <property type="term" value="C:membrane"/>
    <property type="evidence" value="ECO:0007669"/>
    <property type="project" value="UniProtKB-SubCell"/>
</dbReference>
<gene>
    <name evidence="8" type="ORF">RJ639_037237</name>
</gene>
<evidence type="ECO:0000256" key="6">
    <source>
        <dbReference type="ARBA" id="ARBA00023136"/>
    </source>
</evidence>
<keyword evidence="4" id="KW-0611">Plant defense</keyword>
<comment type="subcellular location">
    <subcellularLocation>
        <location evidence="1">Membrane</location>
        <topology evidence="1">Multi-pass membrane protein</topology>
    </subcellularLocation>
</comment>
<evidence type="ECO:0000256" key="2">
    <source>
        <dbReference type="ARBA" id="ARBA00006574"/>
    </source>
</evidence>
<dbReference type="Proteomes" id="UP001188597">
    <property type="component" value="Unassembled WGS sequence"/>
</dbReference>
<keyword evidence="6" id="KW-0472">Membrane</keyword>
<keyword evidence="9" id="KW-1185">Reference proteome</keyword>
<evidence type="ECO:0000313" key="9">
    <source>
        <dbReference type="Proteomes" id="UP001188597"/>
    </source>
</evidence>
<accession>A0AA89BBC9</accession>